<comment type="similarity">
    <text evidence="1">Belongs to the STEEP1 family.</text>
</comment>
<evidence type="ECO:0000259" key="2">
    <source>
        <dbReference type="Pfam" id="PF25809"/>
    </source>
</evidence>
<evidence type="ECO:0000313" key="4">
    <source>
        <dbReference type="Proteomes" id="UP000193467"/>
    </source>
</evidence>
<dbReference type="Pfam" id="PF25809">
    <property type="entry name" value="STEEP1"/>
    <property type="match status" value="1"/>
</dbReference>
<dbReference type="STRING" id="106004.A0A1Y2F9S8"/>
<evidence type="ECO:0000256" key="1">
    <source>
        <dbReference type="ARBA" id="ARBA00024205"/>
    </source>
</evidence>
<organism evidence="3 4">
    <name type="scientific">Leucosporidium creatinivorum</name>
    <dbReference type="NCBI Taxonomy" id="106004"/>
    <lineage>
        <taxon>Eukaryota</taxon>
        <taxon>Fungi</taxon>
        <taxon>Dikarya</taxon>
        <taxon>Basidiomycota</taxon>
        <taxon>Pucciniomycotina</taxon>
        <taxon>Microbotryomycetes</taxon>
        <taxon>Leucosporidiales</taxon>
        <taxon>Leucosporidium</taxon>
    </lineage>
</organism>
<dbReference type="OrthoDB" id="418131at2759"/>
<accession>A0A1Y2F9S8</accession>
<protein>
    <recommendedName>
        <fullName evidence="2">STEEP1 domain-containing protein</fullName>
    </recommendedName>
</protein>
<dbReference type="EMBL" id="MCGR01000024">
    <property type="protein sequence ID" value="ORY80680.1"/>
    <property type="molecule type" value="Genomic_DNA"/>
</dbReference>
<proteinExistence type="inferred from homology"/>
<dbReference type="GO" id="GO:0006888">
    <property type="term" value="P:endoplasmic reticulum to Golgi vesicle-mediated transport"/>
    <property type="evidence" value="ECO:0007669"/>
    <property type="project" value="TreeGrafter"/>
</dbReference>
<dbReference type="GO" id="GO:0090158">
    <property type="term" value="P:endoplasmic reticulum membrane organization"/>
    <property type="evidence" value="ECO:0007669"/>
    <property type="project" value="TreeGrafter"/>
</dbReference>
<keyword evidence="4" id="KW-1185">Reference proteome</keyword>
<dbReference type="InterPro" id="IPR029704">
    <property type="entry name" value="STEEP-like"/>
</dbReference>
<dbReference type="PANTHER" id="PTHR46355">
    <property type="entry name" value="UPF0428 PROTEIN CXORF56"/>
    <property type="match status" value="1"/>
</dbReference>
<sequence length="144" mass="15676">MPKVIGRNVVSKSKEEDTSIAESLTVYYCLCGEFLMVAQTLLTSLPRRPTDGAYTLRNTGENKTVYKLNAGPLPDGKGSEGVLVRRGTEFEYQRGLYCERCQLQVAYETVPGEGKKGEATFLLPGAMTDAQGKLPAEVYGDASL</sequence>
<name>A0A1Y2F9S8_9BASI</name>
<dbReference type="AlphaFoldDB" id="A0A1Y2F9S8"/>
<feature type="domain" description="STEEP1" evidence="2">
    <location>
        <begin position="21"/>
        <end position="135"/>
    </location>
</feature>
<evidence type="ECO:0000313" key="3">
    <source>
        <dbReference type="EMBL" id="ORY80680.1"/>
    </source>
</evidence>
<dbReference type="Proteomes" id="UP000193467">
    <property type="component" value="Unassembled WGS sequence"/>
</dbReference>
<dbReference type="PANTHER" id="PTHR46355:SF1">
    <property type="entry name" value="STING ER EXIT PROTEIN"/>
    <property type="match status" value="1"/>
</dbReference>
<dbReference type="GO" id="GO:0005737">
    <property type="term" value="C:cytoplasm"/>
    <property type="evidence" value="ECO:0007669"/>
    <property type="project" value="GOC"/>
</dbReference>
<comment type="caution">
    <text evidence="3">The sequence shown here is derived from an EMBL/GenBank/DDBJ whole genome shotgun (WGS) entry which is preliminary data.</text>
</comment>
<dbReference type="InterPro" id="IPR057965">
    <property type="entry name" value="STEEP1_dom"/>
</dbReference>
<reference evidence="3 4" key="1">
    <citation type="submission" date="2016-07" db="EMBL/GenBank/DDBJ databases">
        <title>Pervasive Adenine N6-methylation of Active Genes in Fungi.</title>
        <authorList>
            <consortium name="DOE Joint Genome Institute"/>
            <person name="Mondo S.J."/>
            <person name="Dannebaum R.O."/>
            <person name="Kuo R.C."/>
            <person name="Labutti K."/>
            <person name="Haridas S."/>
            <person name="Kuo A."/>
            <person name="Salamov A."/>
            <person name="Ahrendt S.R."/>
            <person name="Lipzen A."/>
            <person name="Sullivan W."/>
            <person name="Andreopoulos W.B."/>
            <person name="Clum A."/>
            <person name="Lindquist E."/>
            <person name="Daum C."/>
            <person name="Ramamoorthy G.K."/>
            <person name="Gryganskyi A."/>
            <person name="Culley D."/>
            <person name="Magnuson J.K."/>
            <person name="James T.Y."/>
            <person name="O'Malley M.A."/>
            <person name="Stajich J.E."/>
            <person name="Spatafora J.W."/>
            <person name="Visel A."/>
            <person name="Grigoriev I.V."/>
        </authorList>
    </citation>
    <scope>NUCLEOTIDE SEQUENCE [LARGE SCALE GENOMIC DNA]</scope>
    <source>
        <strain evidence="3 4">62-1032</strain>
    </source>
</reference>
<dbReference type="InParanoid" id="A0A1Y2F9S8"/>
<gene>
    <name evidence="3" type="ORF">BCR35DRAFT_304225</name>
</gene>